<dbReference type="Proteomes" id="UP000827872">
    <property type="component" value="Linkage Group LG15"/>
</dbReference>
<gene>
    <name evidence="1" type="ORF">K3G42_002357</name>
</gene>
<dbReference type="EMBL" id="CM037628">
    <property type="protein sequence ID" value="KAH7996182.1"/>
    <property type="molecule type" value="Genomic_DNA"/>
</dbReference>
<accession>A0ACB8ETD6</accession>
<evidence type="ECO:0000313" key="1">
    <source>
        <dbReference type="EMBL" id="KAH7996182.1"/>
    </source>
</evidence>
<protein>
    <submittedName>
        <fullName evidence="1">Uncharacterized protein</fullName>
    </submittedName>
</protein>
<keyword evidence="2" id="KW-1185">Reference proteome</keyword>
<evidence type="ECO:0000313" key="2">
    <source>
        <dbReference type="Proteomes" id="UP000827872"/>
    </source>
</evidence>
<sequence>MPSLPLLLLALALAAPARAQEAPPDYPHTEDGAVLFAADYNSTAEGVFFHSVSASWTYNTNLTDFHAQQQVRPRATNQPIPRRARRSEGPPKKWAAFKAPPDFRPVLLR</sequence>
<reference evidence="1" key="1">
    <citation type="submission" date="2021-08" db="EMBL/GenBank/DDBJ databases">
        <title>The first chromosome-level gecko genome reveals the dynamic sex chromosomes of Neotropical dwarf geckos (Sphaerodactylidae: Sphaerodactylus).</title>
        <authorList>
            <person name="Pinto B.J."/>
            <person name="Keating S.E."/>
            <person name="Gamble T."/>
        </authorList>
    </citation>
    <scope>NUCLEOTIDE SEQUENCE</scope>
    <source>
        <strain evidence="1">TG3544</strain>
    </source>
</reference>
<comment type="caution">
    <text evidence="1">The sequence shown here is derived from an EMBL/GenBank/DDBJ whole genome shotgun (WGS) entry which is preliminary data.</text>
</comment>
<proteinExistence type="predicted"/>
<organism evidence="1 2">
    <name type="scientific">Sphaerodactylus townsendi</name>
    <dbReference type="NCBI Taxonomy" id="933632"/>
    <lineage>
        <taxon>Eukaryota</taxon>
        <taxon>Metazoa</taxon>
        <taxon>Chordata</taxon>
        <taxon>Craniata</taxon>
        <taxon>Vertebrata</taxon>
        <taxon>Euteleostomi</taxon>
        <taxon>Lepidosauria</taxon>
        <taxon>Squamata</taxon>
        <taxon>Bifurcata</taxon>
        <taxon>Gekkota</taxon>
        <taxon>Sphaerodactylidae</taxon>
        <taxon>Sphaerodactylus</taxon>
    </lineage>
</organism>
<name>A0ACB8ETD6_9SAUR</name>